<dbReference type="EnsemblMetazoa" id="G6524.2">
    <property type="protein sequence ID" value="G6524.2:cds"/>
    <property type="gene ID" value="G6524"/>
</dbReference>
<dbReference type="InterPro" id="IPR043128">
    <property type="entry name" value="Rev_trsase/Diguanyl_cyclase"/>
</dbReference>
<dbReference type="CDD" id="cd09274">
    <property type="entry name" value="RNase_HI_RT_Ty3"/>
    <property type="match status" value="1"/>
</dbReference>
<evidence type="ECO:0000313" key="2">
    <source>
        <dbReference type="EnsemblMetazoa" id="G6524.2:cds"/>
    </source>
</evidence>
<proteinExistence type="predicted"/>
<dbReference type="Gene3D" id="3.30.70.270">
    <property type="match status" value="1"/>
</dbReference>
<reference evidence="2" key="1">
    <citation type="submission" date="2022-08" db="UniProtKB">
        <authorList>
            <consortium name="EnsemblMetazoa"/>
        </authorList>
    </citation>
    <scope>IDENTIFICATION</scope>
    <source>
        <strain evidence="2">05x7-T-G4-1.051#20</strain>
    </source>
</reference>
<name>A0A8W8NNH5_MAGGI</name>
<dbReference type="Pfam" id="PF17919">
    <property type="entry name" value="RT_RNaseH_2"/>
    <property type="match status" value="1"/>
</dbReference>
<dbReference type="SUPFAM" id="SSF53098">
    <property type="entry name" value="Ribonuclease H-like"/>
    <property type="match status" value="1"/>
</dbReference>
<dbReference type="InterPro" id="IPR043502">
    <property type="entry name" value="DNA/RNA_pol_sf"/>
</dbReference>
<dbReference type="Gene3D" id="1.10.340.70">
    <property type="match status" value="1"/>
</dbReference>
<dbReference type="Gene3D" id="3.10.20.370">
    <property type="match status" value="1"/>
</dbReference>
<dbReference type="InterPro" id="IPR050951">
    <property type="entry name" value="Retrovirus_Pol_polyprotein"/>
</dbReference>
<dbReference type="SUPFAM" id="SSF56672">
    <property type="entry name" value="DNA/RNA polymerases"/>
    <property type="match status" value="1"/>
</dbReference>
<dbReference type="PROSITE" id="PS50994">
    <property type="entry name" value="INTEGRASE"/>
    <property type="match status" value="1"/>
</dbReference>
<dbReference type="InterPro" id="IPR001584">
    <property type="entry name" value="Integrase_cat-core"/>
</dbReference>
<dbReference type="FunFam" id="3.30.420.10:FF:000032">
    <property type="entry name" value="Retrovirus-related Pol polyprotein from transposon 297-like Protein"/>
    <property type="match status" value="1"/>
</dbReference>
<organism evidence="2 3">
    <name type="scientific">Magallana gigas</name>
    <name type="common">Pacific oyster</name>
    <name type="synonym">Crassostrea gigas</name>
    <dbReference type="NCBI Taxonomy" id="29159"/>
    <lineage>
        <taxon>Eukaryota</taxon>
        <taxon>Metazoa</taxon>
        <taxon>Spiralia</taxon>
        <taxon>Lophotrochozoa</taxon>
        <taxon>Mollusca</taxon>
        <taxon>Bivalvia</taxon>
        <taxon>Autobranchia</taxon>
        <taxon>Pteriomorphia</taxon>
        <taxon>Ostreida</taxon>
        <taxon>Ostreoidea</taxon>
        <taxon>Ostreidae</taxon>
        <taxon>Magallana</taxon>
    </lineage>
</organism>
<dbReference type="InterPro" id="IPR036397">
    <property type="entry name" value="RNaseH_sf"/>
</dbReference>
<dbReference type="AlphaFoldDB" id="A0A8W8NNH5"/>
<dbReference type="FunFam" id="3.30.70.270:FF:000020">
    <property type="entry name" value="Transposon Tf2-6 polyprotein-like Protein"/>
    <property type="match status" value="1"/>
</dbReference>
<dbReference type="Pfam" id="PF00665">
    <property type="entry name" value="rve"/>
    <property type="match status" value="1"/>
</dbReference>
<dbReference type="GO" id="GO:0015074">
    <property type="term" value="P:DNA integration"/>
    <property type="evidence" value="ECO:0007669"/>
    <property type="project" value="InterPro"/>
</dbReference>
<dbReference type="InterPro" id="IPR041588">
    <property type="entry name" value="Integrase_H2C2"/>
</dbReference>
<accession>A0A8W8NNH5</accession>
<keyword evidence="3" id="KW-1185">Reference proteome</keyword>
<dbReference type="InterPro" id="IPR041577">
    <property type="entry name" value="RT_RNaseH_2"/>
</dbReference>
<evidence type="ECO:0000259" key="1">
    <source>
        <dbReference type="PROSITE" id="PS50994"/>
    </source>
</evidence>
<dbReference type="PANTHER" id="PTHR37984">
    <property type="entry name" value="PROTEIN CBG26694"/>
    <property type="match status" value="1"/>
</dbReference>
<dbReference type="Pfam" id="PF17921">
    <property type="entry name" value="Integrase_H2C2"/>
    <property type="match status" value="1"/>
</dbReference>
<dbReference type="InterPro" id="IPR012337">
    <property type="entry name" value="RNaseH-like_sf"/>
</dbReference>
<feature type="domain" description="Integrase catalytic" evidence="1">
    <location>
        <begin position="407"/>
        <end position="564"/>
    </location>
</feature>
<dbReference type="PANTHER" id="PTHR37984:SF15">
    <property type="entry name" value="INTEGRASE CATALYTIC DOMAIN-CONTAINING PROTEIN"/>
    <property type="match status" value="1"/>
</dbReference>
<dbReference type="FunFam" id="1.10.340.70:FF:000001">
    <property type="entry name" value="Retrovirus-related Pol polyprotein from transposon gypsy-like Protein"/>
    <property type="match status" value="1"/>
</dbReference>
<dbReference type="Proteomes" id="UP000005408">
    <property type="component" value="Unassembled WGS sequence"/>
</dbReference>
<dbReference type="Gene3D" id="3.30.420.10">
    <property type="entry name" value="Ribonuclease H-like superfamily/Ribonuclease H"/>
    <property type="match status" value="1"/>
</dbReference>
<sequence>KVQAVSDLATPSTPKQLRSFLGLASYYRRFIQSFAKVAAPLYNLIRKFPNASKKLFCEKWNSECEKSFVLLKELLTSAPILGYADYTKPFVLEVDASLNGLGAVLSQHQDGQLRVIAYASRSLRPNERNVQNYSSRRLELLALYWSITDKFRDYLVNSSFTVYTDNNPLVYLQSSKLSAYEQRWVSQLALFNFEIKYRSGKHNSNADALSRKSVSEEGILTSSTSLGNLWSSEIPKDVMCVQQRLCQESSDVICVEMQCSLCQYSQSDLKRLQSQDKDIHQFLKFWKQGVYPKKEERKNCEKAVNILLRQWNRLSMDNGILYRTVCDPVNGETKQYVLPSSLKLEILKQCHDNLGHQGIERSFSVIKDRCYWPRIFSEIKEYCKNCERCCVAKSENQQIRPAMNHLLANRPLQILAIDFTVLEPSKGKVLVLVMTDVFTKFTQAVATRDQKASTVALCLIQQWFHHYGVPDRIHSDQGRNFESDIIKQLCKIYDIQKSRTTAYHPEGNGQTERFNRTLHDLLRTLPPQKKKLWPDHLSDVTFAYNVSPNSSTGYSPFYLFFGRKPKIPIDFIVSSTVSDSVSDNDVNYDEFIQEHRNNASELFQHAKRNLEKNASQRKDRFDAKMVDHPIGVGDEVFIRNRGFTGRHKLQDLWSTTRYRVQTAKDSVYTVVSDTGQQRTLNRRDIKRVPPKYISSDNCPARDVKPSLSLRRSLRLRDKQKSMWD</sequence>
<protein>
    <recommendedName>
        <fullName evidence="1">Integrase catalytic domain-containing protein</fullName>
    </recommendedName>
</protein>
<evidence type="ECO:0000313" key="3">
    <source>
        <dbReference type="Proteomes" id="UP000005408"/>
    </source>
</evidence>
<dbReference type="GO" id="GO:0003676">
    <property type="term" value="F:nucleic acid binding"/>
    <property type="evidence" value="ECO:0007669"/>
    <property type="project" value="InterPro"/>
</dbReference>
<dbReference type="FunFam" id="3.10.20.370:FF:000001">
    <property type="entry name" value="Retrovirus-related Pol polyprotein from transposon 17.6-like protein"/>
    <property type="match status" value="1"/>
</dbReference>